<protein>
    <submittedName>
        <fullName evidence="1">Uncharacterized protein</fullName>
    </submittedName>
</protein>
<dbReference type="Proteomes" id="UP001205105">
    <property type="component" value="Unassembled WGS sequence"/>
</dbReference>
<dbReference type="EMBL" id="JADXDR010000202">
    <property type="protein sequence ID" value="KAI7836162.1"/>
    <property type="molecule type" value="Genomic_DNA"/>
</dbReference>
<keyword evidence="2" id="KW-1185">Reference proteome</keyword>
<accession>A0AAD5DDM9</accession>
<gene>
    <name evidence="1" type="ORF">COHA_009992</name>
</gene>
<reference evidence="1" key="1">
    <citation type="submission" date="2020-11" db="EMBL/GenBank/DDBJ databases">
        <title>Chlorella ohadii genome sequencing and assembly.</title>
        <authorList>
            <person name="Murik O."/>
            <person name="Treves H."/>
            <person name="Kedem I."/>
            <person name="Shotland Y."/>
            <person name="Kaplan A."/>
        </authorList>
    </citation>
    <scope>NUCLEOTIDE SEQUENCE</scope>
    <source>
        <strain evidence="1">1</strain>
    </source>
</reference>
<dbReference type="AlphaFoldDB" id="A0AAD5DDM9"/>
<name>A0AAD5DDM9_9CHLO</name>
<dbReference type="PANTHER" id="PTHR35399">
    <property type="entry name" value="SLR8030 PROTEIN"/>
    <property type="match status" value="1"/>
</dbReference>
<evidence type="ECO:0000313" key="1">
    <source>
        <dbReference type="EMBL" id="KAI7836162.1"/>
    </source>
</evidence>
<organism evidence="1 2">
    <name type="scientific">Chlorella ohadii</name>
    <dbReference type="NCBI Taxonomy" id="2649997"/>
    <lineage>
        <taxon>Eukaryota</taxon>
        <taxon>Viridiplantae</taxon>
        <taxon>Chlorophyta</taxon>
        <taxon>core chlorophytes</taxon>
        <taxon>Trebouxiophyceae</taxon>
        <taxon>Chlorellales</taxon>
        <taxon>Chlorellaceae</taxon>
        <taxon>Chlorella clade</taxon>
        <taxon>Chlorella</taxon>
    </lineage>
</organism>
<dbReference type="InterPro" id="IPR008557">
    <property type="entry name" value="PhoX"/>
</dbReference>
<sequence length="461" mass="49795">MPSLMQDVILGGLTDAEGQPIMGPDGKAVASTSPDFTSIHPAPDGSLWAVAQFESPQPAAVYLIGLDQDKASSEIGSGRAASGKLTPKSLSPVSFSKWGGVWNLCAGSVSPWNTHLGGEEYEPDARAILEATSIDGDEDTSLKNLDEDAAANLVEFLRFYGEGYNASTPMDTVRELFNPYRYGYMIEVVPPRAASGAPEARKLYTLGRNSKELVAVMPDNKTAYITDDGTNVAFFKFVADKAGDVSAGTLYGAKATQTDDVDGGAFDLTWIELGHLTQDEVAALIQKTTFSDIFEVAEPENGTCPDGFKSINAYVRLHECLKLKAGMEKAAAALETRRYLALLGGTTEFSKWEGLTFSPTRNEIYTSISEVRYGMEDSKKKGEAEPKYDQGGPNDVRLEWNRCGCVYKLALDESYSATRMEALLCGTPNPDTSDEKNTCATDNIANPDNLSVVDDHALLFI</sequence>
<evidence type="ECO:0000313" key="2">
    <source>
        <dbReference type="Proteomes" id="UP001205105"/>
    </source>
</evidence>
<proteinExistence type="predicted"/>
<dbReference type="PANTHER" id="PTHR35399:SF2">
    <property type="entry name" value="DUF839 DOMAIN-CONTAINING PROTEIN"/>
    <property type="match status" value="1"/>
</dbReference>
<comment type="caution">
    <text evidence="1">The sequence shown here is derived from an EMBL/GenBank/DDBJ whole genome shotgun (WGS) entry which is preliminary data.</text>
</comment>
<dbReference type="Pfam" id="PF05787">
    <property type="entry name" value="PhoX"/>
    <property type="match status" value="1"/>
</dbReference>
<feature type="non-terminal residue" evidence="1">
    <location>
        <position position="461"/>
    </location>
</feature>